<dbReference type="RefSeq" id="WP_177320422.1">
    <property type="nucleotide sequence ID" value="NZ_FOYL01000003.1"/>
</dbReference>
<dbReference type="EC" id="2.1.1.37" evidence="7"/>
<dbReference type="STRING" id="84724.SAMN04488564_103648"/>
<comment type="catalytic activity">
    <reaction evidence="7">
        <text>a 2'-deoxycytidine in DNA + S-adenosyl-L-methionine = a 5-methyl-2'-deoxycytidine in DNA + S-adenosyl-L-homocysteine + H(+)</text>
        <dbReference type="Rhea" id="RHEA:13681"/>
        <dbReference type="Rhea" id="RHEA-COMP:11369"/>
        <dbReference type="Rhea" id="RHEA-COMP:11370"/>
        <dbReference type="ChEBI" id="CHEBI:15378"/>
        <dbReference type="ChEBI" id="CHEBI:57856"/>
        <dbReference type="ChEBI" id="CHEBI:59789"/>
        <dbReference type="ChEBI" id="CHEBI:85452"/>
        <dbReference type="ChEBI" id="CHEBI:85454"/>
        <dbReference type="EC" id="2.1.1.37"/>
    </reaction>
</comment>
<evidence type="ECO:0000256" key="4">
    <source>
        <dbReference type="ARBA" id="ARBA00022747"/>
    </source>
</evidence>
<dbReference type="NCBIfam" id="TIGR00675">
    <property type="entry name" value="dcm"/>
    <property type="match status" value="1"/>
</dbReference>
<protein>
    <recommendedName>
        <fullName evidence="7">Cytosine-specific methyltransferase</fullName>
        <ecNumber evidence="7">2.1.1.37</ecNumber>
    </recommendedName>
</protein>
<keyword evidence="3 5" id="KW-0949">S-adenosyl-L-methionine</keyword>
<dbReference type="SUPFAM" id="SSF53335">
    <property type="entry name" value="S-adenosyl-L-methionine-dependent methyltransferases"/>
    <property type="match status" value="1"/>
</dbReference>
<name>A0A1I6E234_9PSEU</name>
<dbReference type="InterPro" id="IPR018117">
    <property type="entry name" value="C5_DNA_meth_AS"/>
</dbReference>
<dbReference type="GO" id="GO:0009307">
    <property type="term" value="P:DNA restriction-modification system"/>
    <property type="evidence" value="ECO:0007669"/>
    <property type="project" value="UniProtKB-KW"/>
</dbReference>
<dbReference type="GO" id="GO:0032259">
    <property type="term" value="P:methylation"/>
    <property type="evidence" value="ECO:0007669"/>
    <property type="project" value="UniProtKB-KW"/>
</dbReference>
<comment type="similarity">
    <text evidence="5 6">Belongs to the class I-like SAM-binding methyltransferase superfamily. C5-methyltransferase family.</text>
</comment>
<gene>
    <name evidence="9" type="ORF">SAMN04488564_103648</name>
</gene>
<dbReference type="GO" id="GO:0044027">
    <property type="term" value="P:negative regulation of gene expression via chromosomal CpG island methylation"/>
    <property type="evidence" value="ECO:0007669"/>
    <property type="project" value="TreeGrafter"/>
</dbReference>
<feature type="compositionally biased region" description="Basic and acidic residues" evidence="8">
    <location>
        <begin position="372"/>
        <end position="384"/>
    </location>
</feature>
<dbReference type="InterPro" id="IPR050390">
    <property type="entry name" value="C5-Methyltransferase"/>
</dbReference>
<dbReference type="InterPro" id="IPR001525">
    <property type="entry name" value="C5_MeTfrase"/>
</dbReference>
<keyword evidence="4" id="KW-0680">Restriction system</keyword>
<dbReference type="InterPro" id="IPR029063">
    <property type="entry name" value="SAM-dependent_MTases_sf"/>
</dbReference>
<keyword evidence="10" id="KW-1185">Reference proteome</keyword>
<accession>A0A1I6E234</accession>
<evidence type="ECO:0000256" key="6">
    <source>
        <dbReference type="RuleBase" id="RU000416"/>
    </source>
</evidence>
<feature type="region of interest" description="Disordered" evidence="8">
    <location>
        <begin position="353"/>
        <end position="406"/>
    </location>
</feature>
<dbReference type="GO" id="GO:0003677">
    <property type="term" value="F:DNA binding"/>
    <property type="evidence" value="ECO:0007669"/>
    <property type="project" value="TreeGrafter"/>
</dbReference>
<dbReference type="AlphaFoldDB" id="A0A1I6E234"/>
<evidence type="ECO:0000256" key="1">
    <source>
        <dbReference type="ARBA" id="ARBA00022603"/>
    </source>
</evidence>
<evidence type="ECO:0000256" key="2">
    <source>
        <dbReference type="ARBA" id="ARBA00022679"/>
    </source>
</evidence>
<dbReference type="PROSITE" id="PS51679">
    <property type="entry name" value="SAM_MT_C5"/>
    <property type="match status" value="1"/>
</dbReference>
<dbReference type="Proteomes" id="UP000198583">
    <property type="component" value="Unassembled WGS sequence"/>
</dbReference>
<dbReference type="PANTHER" id="PTHR10629:SF52">
    <property type="entry name" value="DNA (CYTOSINE-5)-METHYLTRANSFERASE 1"/>
    <property type="match status" value="1"/>
</dbReference>
<evidence type="ECO:0000313" key="10">
    <source>
        <dbReference type="Proteomes" id="UP000198583"/>
    </source>
</evidence>
<dbReference type="PANTHER" id="PTHR10629">
    <property type="entry name" value="CYTOSINE-SPECIFIC METHYLTRANSFERASE"/>
    <property type="match status" value="1"/>
</dbReference>
<dbReference type="Pfam" id="PF00145">
    <property type="entry name" value="DNA_methylase"/>
    <property type="match status" value="1"/>
</dbReference>
<evidence type="ECO:0000313" key="9">
    <source>
        <dbReference type="EMBL" id="SFR11755.1"/>
    </source>
</evidence>
<dbReference type="PRINTS" id="PR00105">
    <property type="entry name" value="C5METTRFRASE"/>
</dbReference>
<evidence type="ECO:0000256" key="3">
    <source>
        <dbReference type="ARBA" id="ARBA00022691"/>
    </source>
</evidence>
<dbReference type="PROSITE" id="PS00094">
    <property type="entry name" value="C5_MTASE_1"/>
    <property type="match status" value="1"/>
</dbReference>
<dbReference type="Gene3D" id="3.40.50.150">
    <property type="entry name" value="Vaccinia Virus protein VP39"/>
    <property type="match status" value="1"/>
</dbReference>
<organism evidence="9 10">
    <name type="scientific">Lentzea waywayandensis</name>
    <dbReference type="NCBI Taxonomy" id="84724"/>
    <lineage>
        <taxon>Bacteria</taxon>
        <taxon>Bacillati</taxon>
        <taxon>Actinomycetota</taxon>
        <taxon>Actinomycetes</taxon>
        <taxon>Pseudonocardiales</taxon>
        <taxon>Pseudonocardiaceae</taxon>
        <taxon>Lentzea</taxon>
    </lineage>
</organism>
<evidence type="ECO:0000256" key="8">
    <source>
        <dbReference type="SAM" id="MobiDB-lite"/>
    </source>
</evidence>
<keyword evidence="1 5" id="KW-0489">Methyltransferase</keyword>
<keyword evidence="2 5" id="KW-0808">Transferase</keyword>
<dbReference type="GO" id="GO:0003886">
    <property type="term" value="F:DNA (cytosine-5-)-methyltransferase activity"/>
    <property type="evidence" value="ECO:0007669"/>
    <property type="project" value="UniProtKB-EC"/>
</dbReference>
<feature type="compositionally biased region" description="Basic and acidic residues" evidence="8">
    <location>
        <begin position="392"/>
        <end position="406"/>
    </location>
</feature>
<proteinExistence type="inferred from homology"/>
<reference evidence="10" key="1">
    <citation type="submission" date="2016-10" db="EMBL/GenBank/DDBJ databases">
        <authorList>
            <person name="Varghese N."/>
            <person name="Submissions S."/>
        </authorList>
    </citation>
    <scope>NUCLEOTIDE SEQUENCE [LARGE SCALE GENOMIC DNA]</scope>
    <source>
        <strain evidence="10">DSM 44232</strain>
    </source>
</reference>
<sequence>MQDVRGSVLSLFTGAGGLDLGLEAAGFDTVACLELDKTCRDTLRKNRKTWTQLPTNDVTVAAKELKPEHLDLEVGELDVIAGGPPCQPFSMAAQWANTGRRGMEDDRAKTVIAMLDLVESFLPKALFIENVAGFLRGEISAAPFITERLTEINKKHGTAYRLDPRVVDASHYGVPQRRNRVIAVAVKDGLPFKWPDPEYRDKPMTAWDAIGHLRQTKLPANQGTWTELLASIPEGGNYLHLTARGEGEELFGYRTRYWSFLLKLAKDQPAWTLPASPGPSTGPFHWNNRPLTALECLLLQTFPRDWKLEGKHRQQIKQAGNATPPLLAEVVGRALYTHLHGEPYDTGELVYLPKKSDRTPPKPVPPKPIPARFREMVGDKDAHPGEGMGPSPREKALNKDEALSLF</sequence>
<evidence type="ECO:0000256" key="7">
    <source>
        <dbReference type="RuleBase" id="RU000417"/>
    </source>
</evidence>
<dbReference type="EMBL" id="FOYL01000003">
    <property type="protein sequence ID" value="SFR11755.1"/>
    <property type="molecule type" value="Genomic_DNA"/>
</dbReference>
<dbReference type="Gene3D" id="3.90.120.10">
    <property type="entry name" value="DNA Methylase, subunit A, domain 2"/>
    <property type="match status" value="1"/>
</dbReference>
<evidence type="ECO:0000256" key="5">
    <source>
        <dbReference type="PROSITE-ProRule" id="PRU01016"/>
    </source>
</evidence>
<feature type="active site" evidence="5">
    <location>
        <position position="86"/>
    </location>
</feature>